<proteinExistence type="predicted"/>
<dbReference type="EMBL" id="LKST01000001">
    <property type="protein sequence ID" value="KQB85241.1"/>
    <property type="molecule type" value="Genomic_DNA"/>
</dbReference>
<evidence type="ECO:0000313" key="3">
    <source>
        <dbReference type="EMBL" id="KQB85241.1"/>
    </source>
</evidence>
<dbReference type="Pfam" id="PF14021">
    <property type="entry name" value="TNT"/>
    <property type="match status" value="1"/>
</dbReference>
<evidence type="ECO:0000256" key="1">
    <source>
        <dbReference type="SAM" id="MobiDB-lite"/>
    </source>
</evidence>
<dbReference type="PANTHER" id="PTHR42059:SF1">
    <property type="entry name" value="TNT DOMAIN-CONTAINING PROTEIN"/>
    <property type="match status" value="1"/>
</dbReference>
<accession>A0A0Q0U0P6</accession>
<feature type="compositionally biased region" description="Pro residues" evidence="1">
    <location>
        <begin position="45"/>
        <end position="59"/>
    </location>
</feature>
<dbReference type="Proteomes" id="UP000050517">
    <property type="component" value="Unassembled WGS sequence"/>
</dbReference>
<dbReference type="PANTHER" id="PTHR42059">
    <property type="entry name" value="TNT DOMAIN-CONTAINING PROTEIN"/>
    <property type="match status" value="1"/>
</dbReference>
<feature type="region of interest" description="Disordered" evidence="1">
    <location>
        <begin position="35"/>
        <end position="112"/>
    </location>
</feature>
<dbReference type="STRING" id="1544416.Cocul_00379"/>
<dbReference type="RefSeq" id="WP_150114300.1">
    <property type="nucleotide sequence ID" value="NZ_LKST01000001.1"/>
</dbReference>
<dbReference type="AlphaFoldDB" id="A0A0Q0U0P6"/>
<evidence type="ECO:0000259" key="2">
    <source>
        <dbReference type="Pfam" id="PF14021"/>
    </source>
</evidence>
<reference evidence="3 4" key="1">
    <citation type="submission" date="2015-10" db="EMBL/GenBank/DDBJ databases">
        <title>Corynebacteirum lowii and Corynebacterium oculi species nova, derived from human clinical disease and and emended description of Corynebacterium mastiditis.</title>
        <authorList>
            <person name="Bernard K."/>
            <person name="Pacheco A.L."/>
            <person name="Mcdougall C."/>
            <person name="Burtx T."/>
            <person name="Weibe D."/>
            <person name="Tyler S."/>
            <person name="Olson A.B."/>
            <person name="Cnockaert M."/>
            <person name="Eguchi H."/>
            <person name="Kuwahara T."/>
            <person name="Nakayama-Imaohji H."/>
            <person name="Boudewijins M."/>
            <person name="Van Hoecke F."/>
            <person name="Bernier A.-M."/>
            <person name="Vandamme P."/>
        </authorList>
    </citation>
    <scope>NUCLEOTIDE SEQUENCE [LARGE SCALE GENOMIC DNA]</scope>
    <source>
        <strain evidence="3 4">NML 130210</strain>
    </source>
</reference>
<protein>
    <recommendedName>
        <fullName evidence="2">TNT domain-containing protein</fullName>
    </recommendedName>
</protein>
<evidence type="ECO:0000313" key="4">
    <source>
        <dbReference type="Proteomes" id="UP000050517"/>
    </source>
</evidence>
<feature type="domain" description="TNT" evidence="2">
    <location>
        <begin position="188"/>
        <end position="290"/>
    </location>
</feature>
<comment type="caution">
    <text evidence="3">The sequence shown here is derived from an EMBL/GenBank/DDBJ whole genome shotgun (WGS) entry which is preliminary data.</text>
</comment>
<dbReference type="InterPro" id="IPR025331">
    <property type="entry name" value="TNT"/>
</dbReference>
<dbReference type="GO" id="GO:0050135">
    <property type="term" value="F:NADP+ nucleosidase activity"/>
    <property type="evidence" value="ECO:0007669"/>
    <property type="project" value="InterPro"/>
</dbReference>
<dbReference type="OrthoDB" id="4745173at2"/>
<dbReference type="PATRIC" id="fig|1544416.3.peg.383"/>
<name>A0A0Q0U0P6_9CORY</name>
<organism evidence="3 4">
    <name type="scientific">Corynebacterium oculi</name>
    <dbReference type="NCBI Taxonomy" id="1544416"/>
    <lineage>
        <taxon>Bacteria</taxon>
        <taxon>Bacillati</taxon>
        <taxon>Actinomycetota</taxon>
        <taxon>Actinomycetes</taxon>
        <taxon>Mycobacteriales</taxon>
        <taxon>Corynebacteriaceae</taxon>
        <taxon>Corynebacterium</taxon>
    </lineage>
</organism>
<gene>
    <name evidence="3" type="ORF">Cocul_00379</name>
</gene>
<sequence>MGKEAIAYDEWKEKKYPEAITLTAINLVGLKGVDKSGKAIKPKKPTQPFPQPKPTPKPAKPIQGSPRVPEQKPTKPVKISLEKPRAVKPETTSPRVLPPQQNPLPKETGKVDSSPAWYRAEGQNPDTVPPTIRNEEFFPEEYRPYGDLTHPEFVEKWGPGDDPKWPPKNGFVLDAEGNPITTLVEDIPERKVLDRIGNLEGKFLGDAGDSFPMRSMHPDRPFEKYTKVIRTDVPLPDNIRVRFGEIAPAFEQPGGGTQYIFEKIIGMGSDGPEIKLVSLRELIDRGFFREII</sequence>
<keyword evidence="4" id="KW-1185">Reference proteome</keyword>
<dbReference type="InterPro" id="IPR053024">
    <property type="entry name" value="Fungal_surface_NADase"/>
</dbReference>